<evidence type="ECO:0000313" key="1">
    <source>
        <dbReference type="EMBL" id="RKP15569.1"/>
    </source>
</evidence>
<dbReference type="Proteomes" id="UP000281549">
    <property type="component" value="Unassembled WGS sequence"/>
</dbReference>
<proteinExistence type="predicted"/>
<dbReference type="EMBL" id="ML008754">
    <property type="protein sequence ID" value="RKP15569.1"/>
    <property type="molecule type" value="Genomic_DNA"/>
</dbReference>
<feature type="non-terminal residue" evidence="1">
    <location>
        <position position="138"/>
    </location>
</feature>
<reference evidence="2" key="1">
    <citation type="journal article" date="2018" name="Nat. Microbiol.">
        <title>Leveraging single-cell genomics to expand the fungal tree of life.</title>
        <authorList>
            <person name="Ahrendt S.R."/>
            <person name="Quandt C.A."/>
            <person name="Ciobanu D."/>
            <person name="Clum A."/>
            <person name="Salamov A."/>
            <person name="Andreopoulos B."/>
            <person name="Cheng J.F."/>
            <person name="Woyke T."/>
            <person name="Pelin A."/>
            <person name="Henrissat B."/>
            <person name="Reynolds N.K."/>
            <person name="Benny G.L."/>
            <person name="Smith M.E."/>
            <person name="James T.Y."/>
            <person name="Grigoriev I.V."/>
        </authorList>
    </citation>
    <scope>NUCLEOTIDE SEQUENCE [LARGE SCALE GENOMIC DNA]</scope>
    <source>
        <strain evidence="2">CSF55</strain>
    </source>
</reference>
<evidence type="ECO:0000313" key="2">
    <source>
        <dbReference type="Proteomes" id="UP000281549"/>
    </source>
</evidence>
<gene>
    <name evidence="1" type="ORF">ROZALSC1DRAFT_26333</name>
</gene>
<sequence>KIKQDINLSEDDIASLQSVCTQIDIELNVPSVVNLNTKSTYQITFNDSTTIVFVIILIIKKQILNSILNRTNDFNGVNITKTSGTLTDDPDQVLLNVSHHFESLFAPKNYDENTSSITTYWDDNFPPLEHINPNIYST</sequence>
<dbReference type="AlphaFoldDB" id="A0A4V1IYS4"/>
<accession>A0A4V1IYS4</accession>
<name>A0A4V1IYS4_ROZAC</name>
<organism evidence="1 2">
    <name type="scientific">Rozella allomycis (strain CSF55)</name>
    <dbReference type="NCBI Taxonomy" id="988480"/>
    <lineage>
        <taxon>Eukaryota</taxon>
        <taxon>Fungi</taxon>
        <taxon>Fungi incertae sedis</taxon>
        <taxon>Cryptomycota</taxon>
        <taxon>Cryptomycota incertae sedis</taxon>
        <taxon>Rozella</taxon>
    </lineage>
</organism>
<protein>
    <submittedName>
        <fullName evidence="1">Uncharacterized protein</fullName>
    </submittedName>
</protein>
<feature type="non-terminal residue" evidence="1">
    <location>
        <position position="1"/>
    </location>
</feature>